<dbReference type="AlphaFoldDB" id="A0A3M8DKG6"/>
<feature type="transmembrane region" description="Helical" evidence="5">
    <location>
        <begin position="41"/>
        <end position="68"/>
    </location>
</feature>
<dbReference type="InterPro" id="IPR013130">
    <property type="entry name" value="Fe3_Rdtase_TM_dom"/>
</dbReference>
<keyword evidence="8" id="KW-1185">Reference proteome</keyword>
<feature type="transmembrane region" description="Helical" evidence="5">
    <location>
        <begin position="80"/>
        <end position="100"/>
    </location>
</feature>
<accession>A0A3M8DKG6</accession>
<dbReference type="EMBL" id="RHHU01000004">
    <property type="protein sequence ID" value="RNB87597.1"/>
    <property type="molecule type" value="Genomic_DNA"/>
</dbReference>
<feature type="domain" description="Ferric oxidoreductase" evidence="6">
    <location>
        <begin position="46"/>
        <end position="193"/>
    </location>
</feature>
<feature type="transmembrane region" description="Helical" evidence="5">
    <location>
        <begin position="214"/>
        <end position="234"/>
    </location>
</feature>
<evidence type="ECO:0000256" key="1">
    <source>
        <dbReference type="ARBA" id="ARBA00004141"/>
    </source>
</evidence>
<comment type="subcellular location">
    <subcellularLocation>
        <location evidence="1">Membrane</location>
        <topology evidence="1">Multi-pass membrane protein</topology>
    </subcellularLocation>
</comment>
<keyword evidence="4 5" id="KW-0472">Membrane</keyword>
<evidence type="ECO:0000256" key="5">
    <source>
        <dbReference type="SAM" id="Phobius"/>
    </source>
</evidence>
<evidence type="ECO:0000256" key="2">
    <source>
        <dbReference type="ARBA" id="ARBA00022692"/>
    </source>
</evidence>
<feature type="transmembrane region" description="Helical" evidence="5">
    <location>
        <begin position="184"/>
        <end position="202"/>
    </location>
</feature>
<dbReference type="Proteomes" id="UP000269573">
    <property type="component" value="Unassembled WGS sequence"/>
</dbReference>
<keyword evidence="2 5" id="KW-0812">Transmembrane</keyword>
<proteinExistence type="predicted"/>
<evidence type="ECO:0000259" key="6">
    <source>
        <dbReference type="Pfam" id="PF01794"/>
    </source>
</evidence>
<reference evidence="7 8" key="1">
    <citation type="submission" date="2018-10" db="EMBL/GenBank/DDBJ databases">
        <title>Phylogenomics of Brevibacillus.</title>
        <authorList>
            <person name="Dunlap C."/>
        </authorList>
    </citation>
    <scope>NUCLEOTIDE SEQUENCE [LARGE SCALE GENOMIC DNA]</scope>
    <source>
        <strain evidence="7 8">JCM 15774</strain>
    </source>
</reference>
<dbReference type="Pfam" id="PF01794">
    <property type="entry name" value="Ferric_reduct"/>
    <property type="match status" value="1"/>
</dbReference>
<evidence type="ECO:0000313" key="7">
    <source>
        <dbReference type="EMBL" id="RNB87597.1"/>
    </source>
</evidence>
<dbReference type="GO" id="GO:0016020">
    <property type="term" value="C:membrane"/>
    <property type="evidence" value="ECO:0007669"/>
    <property type="project" value="UniProtKB-SubCell"/>
</dbReference>
<evidence type="ECO:0000256" key="4">
    <source>
        <dbReference type="ARBA" id="ARBA00023136"/>
    </source>
</evidence>
<organism evidence="7 8">
    <name type="scientific">Brevibacillus nitrificans</name>
    <dbReference type="NCBI Taxonomy" id="651560"/>
    <lineage>
        <taxon>Bacteria</taxon>
        <taxon>Bacillati</taxon>
        <taxon>Bacillota</taxon>
        <taxon>Bacilli</taxon>
        <taxon>Bacillales</taxon>
        <taxon>Paenibacillaceae</taxon>
        <taxon>Brevibacillus</taxon>
    </lineage>
</organism>
<evidence type="ECO:0000256" key="3">
    <source>
        <dbReference type="ARBA" id="ARBA00022989"/>
    </source>
</evidence>
<gene>
    <name evidence="7" type="ORF">EDM59_09885</name>
</gene>
<evidence type="ECO:0000313" key="8">
    <source>
        <dbReference type="Proteomes" id="UP000269573"/>
    </source>
</evidence>
<feature type="transmembrane region" description="Helical" evidence="5">
    <location>
        <begin position="12"/>
        <end position="29"/>
    </location>
</feature>
<name>A0A3M8DKG6_9BACL</name>
<feature type="transmembrane region" description="Helical" evidence="5">
    <location>
        <begin position="142"/>
        <end position="164"/>
    </location>
</feature>
<keyword evidence="3 5" id="KW-1133">Transmembrane helix</keyword>
<dbReference type="RefSeq" id="WP_122923476.1">
    <property type="nucleotide sequence ID" value="NZ_RHHU01000004.1"/>
</dbReference>
<comment type="caution">
    <text evidence="7">The sequence shown here is derived from an EMBL/GenBank/DDBJ whole genome shotgun (WGS) entry which is preliminary data.</text>
</comment>
<protein>
    <recommendedName>
        <fullName evidence="6">Ferric oxidoreductase domain-containing protein</fullName>
    </recommendedName>
</protein>
<sequence>MFEMESKWLRSWTYGFCLLLLAAASGWKWHEFAIFPPLETWSMLFGYFAFFLIGATLLIGPLCTWLPAGWAPTLLSIRRDVGICAGLTGLLHAALVLVLFQGGEPLLLIIADSQAPKADGWLGLFFLSSTESGSWGWPVPNWSLAGVANYLGACALLILFALWVSSFPPAKKWLGTAAWKRLHLASPLLFLLVLFHGLIYVQTIKGEPHSFADLLWLAALVWLARGLSFLTAILRRKR</sequence>